<feature type="region of interest" description="Disordered" evidence="1">
    <location>
        <begin position="39"/>
        <end position="59"/>
    </location>
</feature>
<sequence>MSIAELMSTVRDTVTAERVFSKPFEKDGVTVITAAAISGGAGGGGGSSAEGENGEGGGLGVGARPAGAYVIRDEKVSWRPAVDVNRVVRSIAGVVITFLITRAVAQRKQGGRRR</sequence>
<accession>A0A0V9UJF2</accession>
<dbReference type="PATRIC" id="fig|1441730.3.peg.2690"/>
<proteinExistence type="predicted"/>
<dbReference type="RefSeq" id="WP_060652237.1">
    <property type="nucleotide sequence ID" value="NZ_AZXY01000006.1"/>
</dbReference>
<reference evidence="3" key="1">
    <citation type="submission" date="2015-01" db="EMBL/GenBank/DDBJ databases">
        <title>Draft genome sequence of Rhodococcus pyridinivorans strain KG-16, a hydrocarbon-degrading bacterium.</title>
        <authorList>
            <person name="Aggarwal R.K."/>
            <person name="Dawar C."/>
        </authorList>
    </citation>
    <scope>NUCLEOTIDE SEQUENCE [LARGE SCALE GENOMIC DNA]</scope>
    <source>
        <strain evidence="3">KG-16</strain>
    </source>
</reference>
<evidence type="ECO:0000256" key="1">
    <source>
        <dbReference type="SAM" id="MobiDB-lite"/>
    </source>
</evidence>
<name>A0A0V9UJF2_9NOCA</name>
<organism evidence="2 3">
    <name type="scientific">Rhodococcus pyridinivorans KG-16</name>
    <dbReference type="NCBI Taxonomy" id="1441730"/>
    <lineage>
        <taxon>Bacteria</taxon>
        <taxon>Bacillati</taxon>
        <taxon>Actinomycetota</taxon>
        <taxon>Actinomycetes</taxon>
        <taxon>Mycobacteriales</taxon>
        <taxon>Nocardiaceae</taxon>
        <taxon>Rhodococcus</taxon>
    </lineage>
</organism>
<reference evidence="2 3" key="2">
    <citation type="journal article" date="2016" name="Genome Announc.">
        <title>Draft Genome Sequence of a Versatile Hydrocarbon-Degrading Bacterium, Rhodococcus pyridinivorans Strain KG-16, Collected from Oil Fields in India.</title>
        <authorList>
            <person name="Aggarwal R.K."/>
            <person name="Dawar C."/>
            <person name="Phanindranath R."/>
            <person name="Mutnuri L."/>
            <person name="Dayal A.M."/>
        </authorList>
    </citation>
    <scope>NUCLEOTIDE SEQUENCE [LARGE SCALE GENOMIC DNA]</scope>
    <source>
        <strain evidence="2 3">KG-16</strain>
    </source>
</reference>
<dbReference type="AlphaFoldDB" id="A0A0V9UJF2"/>
<protein>
    <submittedName>
        <fullName evidence="2">Sporulation protein</fullName>
    </submittedName>
</protein>
<gene>
    <name evidence="2" type="ORF">Z045_12960</name>
</gene>
<evidence type="ECO:0000313" key="3">
    <source>
        <dbReference type="Proteomes" id="UP000053060"/>
    </source>
</evidence>
<evidence type="ECO:0000313" key="2">
    <source>
        <dbReference type="EMBL" id="KSZ58114.1"/>
    </source>
</evidence>
<dbReference type="EMBL" id="AZXY01000006">
    <property type="protein sequence ID" value="KSZ58114.1"/>
    <property type="molecule type" value="Genomic_DNA"/>
</dbReference>
<comment type="caution">
    <text evidence="2">The sequence shown here is derived from an EMBL/GenBank/DDBJ whole genome shotgun (WGS) entry which is preliminary data.</text>
</comment>
<dbReference type="Proteomes" id="UP000053060">
    <property type="component" value="Unassembled WGS sequence"/>
</dbReference>